<sequence length="32" mass="3462">MMSVFDIPPEDTDHADVLCPAVLDEGEVCGKK</sequence>
<proteinExistence type="predicted"/>
<reference evidence="1" key="1">
    <citation type="journal article" date="2015" name="Nature">
        <title>Complex archaea that bridge the gap between prokaryotes and eukaryotes.</title>
        <authorList>
            <person name="Spang A."/>
            <person name="Saw J.H."/>
            <person name="Jorgensen S.L."/>
            <person name="Zaremba-Niedzwiedzka K."/>
            <person name="Martijn J."/>
            <person name="Lind A.E."/>
            <person name="van Eijk R."/>
            <person name="Schleper C."/>
            <person name="Guy L."/>
            <person name="Ettema T.J."/>
        </authorList>
    </citation>
    <scope>NUCLEOTIDE SEQUENCE</scope>
</reference>
<dbReference type="EMBL" id="LAZR01004841">
    <property type="protein sequence ID" value="KKN05112.1"/>
    <property type="molecule type" value="Genomic_DNA"/>
</dbReference>
<organism evidence="1">
    <name type="scientific">marine sediment metagenome</name>
    <dbReference type="NCBI Taxonomy" id="412755"/>
    <lineage>
        <taxon>unclassified sequences</taxon>
        <taxon>metagenomes</taxon>
        <taxon>ecological metagenomes</taxon>
    </lineage>
</organism>
<protein>
    <submittedName>
        <fullName evidence="1">Uncharacterized protein</fullName>
    </submittedName>
</protein>
<comment type="caution">
    <text evidence="1">The sequence shown here is derived from an EMBL/GenBank/DDBJ whole genome shotgun (WGS) entry which is preliminary data.</text>
</comment>
<accession>A0A0F9N031</accession>
<dbReference type="AlphaFoldDB" id="A0A0F9N031"/>
<gene>
    <name evidence="1" type="ORF">LCGC14_1090670</name>
</gene>
<name>A0A0F9N031_9ZZZZ</name>
<evidence type="ECO:0000313" key="1">
    <source>
        <dbReference type="EMBL" id="KKN05112.1"/>
    </source>
</evidence>